<dbReference type="EMBL" id="AP025226">
    <property type="protein sequence ID" value="BDC00245.1"/>
    <property type="molecule type" value="Genomic_DNA"/>
</dbReference>
<evidence type="ECO:0000313" key="1">
    <source>
        <dbReference type="EMBL" id="BDC00245.1"/>
    </source>
</evidence>
<dbReference type="RefSeq" id="WP_229570983.1">
    <property type="nucleotide sequence ID" value="NZ_AP025226.1"/>
</dbReference>
<protein>
    <submittedName>
        <fullName evidence="1">Uncharacterized protein</fullName>
    </submittedName>
</protein>
<dbReference type="AlphaFoldDB" id="A0AAQ4CWR3"/>
<evidence type="ECO:0000313" key="2">
    <source>
        <dbReference type="Proteomes" id="UP001319921"/>
    </source>
</evidence>
<keyword evidence="2" id="KW-1185">Reference proteome</keyword>
<organism evidence="1 2">
    <name type="scientific">Saccharolobus caldissimus</name>
    <dbReference type="NCBI Taxonomy" id="1702097"/>
    <lineage>
        <taxon>Archaea</taxon>
        <taxon>Thermoproteota</taxon>
        <taxon>Thermoprotei</taxon>
        <taxon>Sulfolobales</taxon>
        <taxon>Sulfolobaceae</taxon>
        <taxon>Saccharolobus</taxon>
    </lineage>
</organism>
<dbReference type="GeneID" id="68867988"/>
<reference evidence="1 2" key="1">
    <citation type="journal article" date="2022" name="Microbiol. Resour. Announc.">
        <title>Complete Genome Sequence of the Hyperthermophilic and Acidophilic Archaeon Saccharolobus caldissimus Strain HS-3T.</title>
        <authorList>
            <person name="Sakai H.D."/>
            <person name="Kurosawa N."/>
        </authorList>
    </citation>
    <scope>NUCLEOTIDE SEQUENCE [LARGE SCALE GENOMIC DNA]</scope>
    <source>
        <strain evidence="1 2">JCM32116</strain>
    </source>
</reference>
<name>A0AAQ4CWR3_9CREN</name>
<dbReference type="Proteomes" id="UP001319921">
    <property type="component" value="Chromosome"/>
</dbReference>
<dbReference type="KEGG" id="scas:SACC_32610"/>
<sequence>MPPSNRPSFERLYECESELCIQRLVDEYIYDLINGNEWSTFKLLKDDEISDDKFVLNEKVMLNSYLFIRELLKRVIETDLDFEYIVTDLEKKLGNTHPVVLFLKQFRDD</sequence>
<accession>A0AAQ4CWR3</accession>
<proteinExistence type="predicted"/>
<gene>
    <name evidence="1" type="ORF">SACC_32610</name>
</gene>